<dbReference type="EMBL" id="CP159992">
    <property type="protein sequence ID" value="XCP97340.1"/>
    <property type="molecule type" value="Genomic_DNA"/>
</dbReference>
<keyword evidence="1" id="KW-0472">Membrane</keyword>
<name>A0AAU8NLA8_9BACL</name>
<dbReference type="AlphaFoldDB" id="A0AAU8NLA8"/>
<keyword evidence="1" id="KW-0812">Transmembrane</keyword>
<gene>
    <name evidence="2" type="ORF">ABXS70_11840</name>
</gene>
<evidence type="ECO:0008006" key="3">
    <source>
        <dbReference type="Google" id="ProtNLM"/>
    </source>
</evidence>
<evidence type="ECO:0000313" key="2">
    <source>
        <dbReference type="EMBL" id="XCP97340.1"/>
    </source>
</evidence>
<dbReference type="RefSeq" id="WP_366295972.1">
    <property type="nucleotide sequence ID" value="NZ_CP159992.1"/>
</dbReference>
<accession>A0AAU8NLA8</accession>
<sequence>MNEQEFKQRYKKAVDQLKTDHQMKKRIEQNVKAQHPTTKRARKSLYIAAGVVAAASIGLAVPTVWQQWGGTISPAKEIASNAALMDKDQVTRGYTAIKTENSNIVPVEIPKIELPSGDNQNVKADMIGLVVYHGNVYTESATTVEGADALALRGKRLGKTSGGIHELSSQDDYKELASTIGKADIYTVKGYNSDFRIMSYIEVDGQGYAQFFDKTNGISVSGLSALIGKLNIKDQVIAAQWESFDSWNNGLGQLQKLSVDGSLSSFIEQLFLAAPAAASPELQERLYGDDNRKILYLTLEDKTRVQLVLFGEESMVRYGYAPVFFKVDQRVFQQLWNSLSK</sequence>
<keyword evidence="1" id="KW-1133">Transmembrane helix</keyword>
<evidence type="ECO:0000256" key="1">
    <source>
        <dbReference type="SAM" id="Phobius"/>
    </source>
</evidence>
<organism evidence="2">
    <name type="scientific">Paenibacillus sp. AN1007</name>
    <dbReference type="NCBI Taxonomy" id="3151385"/>
    <lineage>
        <taxon>Bacteria</taxon>
        <taxon>Bacillati</taxon>
        <taxon>Bacillota</taxon>
        <taxon>Bacilli</taxon>
        <taxon>Bacillales</taxon>
        <taxon>Paenibacillaceae</taxon>
        <taxon>Paenibacillus</taxon>
    </lineage>
</organism>
<reference evidence="2" key="1">
    <citation type="submission" date="2024-05" db="EMBL/GenBank/DDBJ databases">
        <title>Draft genome assemblies of 36 bacteria isolated from hibernating arctic ground squirrels.</title>
        <authorList>
            <person name="McKee H."/>
            <person name="Mullen L."/>
            <person name="Drown D.M."/>
            <person name="Duddleston K.N."/>
        </authorList>
    </citation>
    <scope>NUCLEOTIDE SEQUENCE</scope>
    <source>
        <strain evidence="2">AN1007</strain>
    </source>
</reference>
<feature type="transmembrane region" description="Helical" evidence="1">
    <location>
        <begin position="45"/>
        <end position="65"/>
    </location>
</feature>
<proteinExistence type="predicted"/>
<protein>
    <recommendedName>
        <fullName evidence="3">DUF4367 domain-containing protein</fullName>
    </recommendedName>
</protein>